<organism evidence="3 4">
    <name type="scientific">Corchorus capsularis</name>
    <name type="common">Jute</name>
    <dbReference type="NCBI Taxonomy" id="210143"/>
    <lineage>
        <taxon>Eukaryota</taxon>
        <taxon>Viridiplantae</taxon>
        <taxon>Streptophyta</taxon>
        <taxon>Embryophyta</taxon>
        <taxon>Tracheophyta</taxon>
        <taxon>Spermatophyta</taxon>
        <taxon>Magnoliopsida</taxon>
        <taxon>eudicotyledons</taxon>
        <taxon>Gunneridae</taxon>
        <taxon>Pentapetalae</taxon>
        <taxon>rosids</taxon>
        <taxon>malvids</taxon>
        <taxon>Malvales</taxon>
        <taxon>Malvaceae</taxon>
        <taxon>Grewioideae</taxon>
        <taxon>Apeibeae</taxon>
        <taxon>Corchorus</taxon>
    </lineage>
</organism>
<comment type="caution">
    <text evidence="3">The sequence shown here is derived from an EMBL/GenBank/DDBJ whole genome shotgun (WGS) entry which is preliminary data.</text>
</comment>
<proteinExistence type="predicted"/>
<dbReference type="Gene3D" id="3.40.50.1580">
    <property type="entry name" value="Nucleoside phosphorylase domain"/>
    <property type="match status" value="1"/>
</dbReference>
<evidence type="ECO:0000256" key="1">
    <source>
        <dbReference type="SAM" id="SignalP"/>
    </source>
</evidence>
<dbReference type="STRING" id="210143.A0A1R3IXA9"/>
<feature type="domain" description="Nucleoside phosphorylase" evidence="2">
    <location>
        <begin position="44"/>
        <end position="328"/>
    </location>
</feature>
<dbReference type="InterPro" id="IPR035994">
    <property type="entry name" value="Nucleoside_phosphorylase_sf"/>
</dbReference>
<name>A0A1R3IXA9_COCAP</name>
<dbReference type="Gramene" id="OMO87228">
    <property type="protein sequence ID" value="OMO87228"/>
    <property type="gene ID" value="CCACVL1_09184"/>
</dbReference>
<gene>
    <name evidence="3" type="ORF">CCACVL1_09184</name>
</gene>
<feature type="chain" id="PRO_5012909996" description="Nucleoside phosphorylase domain-containing protein" evidence="1">
    <location>
        <begin position="23"/>
        <end position="335"/>
    </location>
</feature>
<evidence type="ECO:0000313" key="3">
    <source>
        <dbReference type="EMBL" id="OMO87228.1"/>
    </source>
</evidence>
<dbReference type="PANTHER" id="PTHR21234:SF30">
    <property type="entry name" value="PHOSPHORYLASE SUPERFAMILY PROTEIN"/>
    <property type="match status" value="1"/>
</dbReference>
<dbReference type="CDD" id="cd09008">
    <property type="entry name" value="MTAN"/>
    <property type="match status" value="1"/>
</dbReference>
<reference evidence="3 4" key="1">
    <citation type="submission" date="2013-09" db="EMBL/GenBank/DDBJ databases">
        <title>Corchorus capsularis genome sequencing.</title>
        <authorList>
            <person name="Alam M."/>
            <person name="Haque M.S."/>
            <person name="Islam M.S."/>
            <person name="Emdad E.M."/>
            <person name="Islam M.M."/>
            <person name="Ahmed B."/>
            <person name="Halim A."/>
            <person name="Hossen Q.M.M."/>
            <person name="Hossain M.Z."/>
            <person name="Ahmed R."/>
            <person name="Khan M.M."/>
            <person name="Islam R."/>
            <person name="Rashid M.M."/>
            <person name="Khan S.A."/>
            <person name="Rahman M.S."/>
            <person name="Alam M."/>
        </authorList>
    </citation>
    <scope>NUCLEOTIDE SEQUENCE [LARGE SCALE GENOMIC DNA]</scope>
    <source>
        <strain evidence="4">cv. CVL-1</strain>
        <tissue evidence="3">Whole seedling</tissue>
    </source>
</reference>
<dbReference type="GO" id="GO:0003824">
    <property type="term" value="F:catalytic activity"/>
    <property type="evidence" value="ECO:0007669"/>
    <property type="project" value="InterPro"/>
</dbReference>
<protein>
    <recommendedName>
        <fullName evidence="2">Nucleoside phosphorylase domain-containing protein</fullName>
    </recommendedName>
</protein>
<evidence type="ECO:0000259" key="2">
    <source>
        <dbReference type="Pfam" id="PF01048"/>
    </source>
</evidence>
<dbReference type="OMA" id="KVIYVKC"/>
<accession>A0A1R3IXA9</accession>
<feature type="signal peptide" evidence="1">
    <location>
        <begin position="1"/>
        <end position="22"/>
    </location>
</feature>
<dbReference type="Proteomes" id="UP000188268">
    <property type="component" value="Unassembled WGS sequence"/>
</dbReference>
<dbReference type="PANTHER" id="PTHR21234">
    <property type="entry name" value="PURINE NUCLEOSIDE PHOSPHORYLASE"/>
    <property type="match status" value="1"/>
</dbReference>
<dbReference type="OrthoDB" id="1916878at2759"/>
<dbReference type="AlphaFoldDB" id="A0A1R3IXA9"/>
<dbReference type="GO" id="GO:0009116">
    <property type="term" value="P:nucleoside metabolic process"/>
    <property type="evidence" value="ECO:0007669"/>
    <property type="project" value="InterPro"/>
</dbReference>
<sequence length="335" mass="36018">MAAAKQALVVALIFTIIVFVSAASKNRTKSLNIIKELNRKGPYIGLITVFSTEEDAFFATGSFKPDPKHPFVDLSGRRFRVGKVSGRNVIYVSCGIGLINAAAATQQMLDVFDIKGIIHFGIAGNVNNSMSIGDVSIPKQVANTGIWDWVNMNRTVDSGDVAQLDIGNYNAPKGNGTNLLGHIGYDEEEFFSESGEPSSAEPLFWANITPQWLQLASNLEGMKLEQCVNSSLCLPEKPKLVVGLKASTADIFVDNAAYRDFLFQTFGVSSADMESAAVVMTSLSNGFPVIVIRGLSDLAGKQQGDNAVRKFGSLAALNTAKAVLGFIENIPEHAY</sequence>
<evidence type="ECO:0000313" key="4">
    <source>
        <dbReference type="Proteomes" id="UP000188268"/>
    </source>
</evidence>
<dbReference type="Pfam" id="PF01048">
    <property type="entry name" value="PNP_UDP_1"/>
    <property type="match status" value="1"/>
</dbReference>
<dbReference type="EMBL" id="AWWV01009253">
    <property type="protein sequence ID" value="OMO87228.1"/>
    <property type="molecule type" value="Genomic_DNA"/>
</dbReference>
<keyword evidence="4" id="KW-1185">Reference proteome</keyword>
<keyword evidence="1" id="KW-0732">Signal</keyword>
<dbReference type="SUPFAM" id="SSF53167">
    <property type="entry name" value="Purine and uridine phosphorylases"/>
    <property type="match status" value="1"/>
</dbReference>
<dbReference type="InterPro" id="IPR000845">
    <property type="entry name" value="Nucleoside_phosphorylase_d"/>
</dbReference>